<protein>
    <submittedName>
        <fullName evidence="2">Uncharacterized protein</fullName>
    </submittedName>
</protein>
<dbReference type="Proteomes" id="UP000221980">
    <property type="component" value="Unassembled WGS sequence"/>
</dbReference>
<comment type="caution">
    <text evidence="2">The sequence shown here is derived from an EMBL/GenBank/DDBJ whole genome shotgun (WGS) entry which is preliminary data.</text>
</comment>
<proteinExistence type="predicted"/>
<organism evidence="2 3">
    <name type="scientific">Xenorhabdus miraniensis</name>
    <dbReference type="NCBI Taxonomy" id="351674"/>
    <lineage>
        <taxon>Bacteria</taxon>
        <taxon>Pseudomonadati</taxon>
        <taxon>Pseudomonadota</taxon>
        <taxon>Gammaproteobacteria</taxon>
        <taxon>Enterobacterales</taxon>
        <taxon>Morganellaceae</taxon>
        <taxon>Xenorhabdus</taxon>
    </lineage>
</organism>
<dbReference type="EMBL" id="NITZ01000001">
    <property type="protein sequence ID" value="PHM50745.1"/>
    <property type="molecule type" value="Genomic_DNA"/>
</dbReference>
<feature type="transmembrane region" description="Helical" evidence="1">
    <location>
        <begin position="50"/>
        <end position="74"/>
    </location>
</feature>
<name>A0A2D0JWP5_9GAMM</name>
<keyword evidence="1" id="KW-0472">Membrane</keyword>
<feature type="transmembrane region" description="Helical" evidence="1">
    <location>
        <begin position="81"/>
        <end position="103"/>
    </location>
</feature>
<gene>
    <name evidence="2" type="ORF">Xmir_00147</name>
</gene>
<feature type="transmembrane region" description="Helical" evidence="1">
    <location>
        <begin position="123"/>
        <end position="143"/>
    </location>
</feature>
<sequence length="150" mass="17991">MWIKPLFNMLIIIILFIFSNIGFISIDLTIKEVITLWTSKEYSPSELSFFIQITDYVMLINNFMFVLCATIFFFRNKLKYSLRIIFSVFLITLLNNISTFIYVLNFSTFFKFIKNHDLHFTFYILHFTLILFPVSMVIIYILARIKTNEQ</sequence>
<keyword evidence="3" id="KW-1185">Reference proteome</keyword>
<accession>A0A2D0JWP5</accession>
<evidence type="ECO:0000313" key="2">
    <source>
        <dbReference type="EMBL" id="PHM50745.1"/>
    </source>
</evidence>
<feature type="transmembrane region" description="Helical" evidence="1">
    <location>
        <begin position="7"/>
        <end position="30"/>
    </location>
</feature>
<reference evidence="2 3" key="1">
    <citation type="journal article" date="2017" name="Nat. Microbiol.">
        <title>Natural product diversity associated with the nematode symbionts Photorhabdus and Xenorhabdus.</title>
        <authorList>
            <person name="Tobias N.J."/>
            <person name="Wolff H."/>
            <person name="Djahanschiri B."/>
            <person name="Grundmann F."/>
            <person name="Kronenwerth M."/>
            <person name="Shi Y.M."/>
            <person name="Simonyi S."/>
            <person name="Grun P."/>
            <person name="Shapiro-Ilan D."/>
            <person name="Pidot S.J."/>
            <person name="Stinear T.P."/>
            <person name="Ebersberger I."/>
            <person name="Bode H.B."/>
        </authorList>
    </citation>
    <scope>NUCLEOTIDE SEQUENCE [LARGE SCALE GENOMIC DNA]</scope>
    <source>
        <strain evidence="2 3">DSM 17902</strain>
    </source>
</reference>
<evidence type="ECO:0000313" key="3">
    <source>
        <dbReference type="Proteomes" id="UP000221980"/>
    </source>
</evidence>
<keyword evidence="1" id="KW-1133">Transmembrane helix</keyword>
<keyword evidence="1" id="KW-0812">Transmembrane</keyword>
<evidence type="ECO:0000256" key="1">
    <source>
        <dbReference type="SAM" id="Phobius"/>
    </source>
</evidence>
<dbReference type="AlphaFoldDB" id="A0A2D0JWP5"/>